<dbReference type="Pfam" id="PF00076">
    <property type="entry name" value="RRM_1"/>
    <property type="match status" value="1"/>
</dbReference>
<feature type="domain" description="RRM" evidence="3">
    <location>
        <begin position="34"/>
        <end position="112"/>
    </location>
</feature>
<keyword evidence="5" id="KW-1185">Reference proteome</keyword>
<evidence type="ECO:0000259" key="3">
    <source>
        <dbReference type="PROSITE" id="PS50102"/>
    </source>
</evidence>
<dbReference type="OMA" id="IMDKIRC"/>
<dbReference type="Proteomes" id="UP000008311">
    <property type="component" value="Unassembled WGS sequence"/>
</dbReference>
<dbReference type="STRING" id="3988.B9SCX5"/>
<evidence type="ECO:0000313" key="4">
    <source>
        <dbReference type="EMBL" id="EEF38570.1"/>
    </source>
</evidence>
<gene>
    <name evidence="4" type="ORF">RCOM_1282180</name>
</gene>
<dbReference type="InterPro" id="IPR000504">
    <property type="entry name" value="RRM_dom"/>
</dbReference>
<dbReference type="AlphaFoldDB" id="B9SCX5"/>
<dbReference type="GO" id="GO:0003723">
    <property type="term" value="F:RNA binding"/>
    <property type="evidence" value="ECO:0007669"/>
    <property type="project" value="UniProtKB-UniRule"/>
</dbReference>
<dbReference type="SMART" id="SM00360">
    <property type="entry name" value="RRM"/>
    <property type="match status" value="1"/>
</dbReference>
<dbReference type="PANTHER" id="PTHR48027">
    <property type="entry name" value="HETEROGENEOUS NUCLEAR RIBONUCLEOPROTEIN 87F-RELATED"/>
    <property type="match status" value="1"/>
</dbReference>
<reference evidence="5" key="1">
    <citation type="journal article" date="2010" name="Nat. Biotechnol.">
        <title>Draft genome sequence of the oilseed species Ricinus communis.</title>
        <authorList>
            <person name="Chan A.P."/>
            <person name="Crabtree J."/>
            <person name="Zhao Q."/>
            <person name="Lorenzi H."/>
            <person name="Orvis J."/>
            <person name="Puiu D."/>
            <person name="Melake-Berhan A."/>
            <person name="Jones K.M."/>
            <person name="Redman J."/>
            <person name="Chen G."/>
            <person name="Cahoon E.B."/>
            <person name="Gedil M."/>
            <person name="Stanke M."/>
            <person name="Haas B.J."/>
            <person name="Wortman J.R."/>
            <person name="Fraser-Liggett C.M."/>
            <person name="Ravel J."/>
            <person name="Rabinowicz P.D."/>
        </authorList>
    </citation>
    <scope>NUCLEOTIDE SEQUENCE [LARGE SCALE GENOMIC DNA]</scope>
    <source>
        <strain evidence="5">cv. Hale</strain>
    </source>
</reference>
<dbReference type="InterPro" id="IPR052462">
    <property type="entry name" value="SLIRP/GR-RBP-like"/>
</dbReference>
<dbReference type="Gene3D" id="3.30.70.330">
    <property type="match status" value="1"/>
</dbReference>
<sequence>MVSLRATAKGFLQIISHSKPNTPLFFSTNSASSSRLFVKGISFSSTTESLTEAFSKFGEIVEVNIIKDKAMDRPKGYAYVTFATENEAKKALTEMNGKVIDGRPVFVDNVSSRSIGRLRQP</sequence>
<protein>
    <submittedName>
        <fullName evidence="4">Cold-inducible RNA-binding protein, putative</fullName>
    </submittedName>
</protein>
<dbReference type="FunCoup" id="B9SCX5">
    <property type="interactions" value="469"/>
</dbReference>
<proteinExistence type="predicted"/>
<dbReference type="SMART" id="SM00361">
    <property type="entry name" value="RRM_1"/>
    <property type="match status" value="1"/>
</dbReference>
<evidence type="ECO:0000313" key="5">
    <source>
        <dbReference type="Proteomes" id="UP000008311"/>
    </source>
</evidence>
<dbReference type="SUPFAM" id="SSF54928">
    <property type="entry name" value="RNA-binding domain, RBD"/>
    <property type="match status" value="1"/>
</dbReference>
<dbReference type="InterPro" id="IPR003954">
    <property type="entry name" value="RRM_euk-type"/>
</dbReference>
<dbReference type="InterPro" id="IPR035979">
    <property type="entry name" value="RBD_domain_sf"/>
</dbReference>
<dbReference type="OrthoDB" id="439808at2759"/>
<dbReference type="PROSITE" id="PS50102">
    <property type="entry name" value="RRM"/>
    <property type="match status" value="1"/>
</dbReference>
<organism evidence="4 5">
    <name type="scientific">Ricinus communis</name>
    <name type="common">Castor bean</name>
    <dbReference type="NCBI Taxonomy" id="3988"/>
    <lineage>
        <taxon>Eukaryota</taxon>
        <taxon>Viridiplantae</taxon>
        <taxon>Streptophyta</taxon>
        <taxon>Embryophyta</taxon>
        <taxon>Tracheophyta</taxon>
        <taxon>Spermatophyta</taxon>
        <taxon>Magnoliopsida</taxon>
        <taxon>eudicotyledons</taxon>
        <taxon>Gunneridae</taxon>
        <taxon>Pentapetalae</taxon>
        <taxon>rosids</taxon>
        <taxon>fabids</taxon>
        <taxon>Malpighiales</taxon>
        <taxon>Euphorbiaceae</taxon>
        <taxon>Acalyphoideae</taxon>
        <taxon>Acalypheae</taxon>
        <taxon>Ricinus</taxon>
    </lineage>
</organism>
<name>B9SCX5_RICCO</name>
<dbReference type="eggNOG" id="KOG0118">
    <property type="taxonomic scope" value="Eukaryota"/>
</dbReference>
<dbReference type="EMBL" id="EQ973924">
    <property type="protein sequence ID" value="EEF38570.1"/>
    <property type="molecule type" value="Genomic_DNA"/>
</dbReference>
<accession>B9SCX5</accession>
<keyword evidence="1 2" id="KW-0694">RNA-binding</keyword>
<dbReference type="InParanoid" id="B9SCX5"/>
<dbReference type="KEGG" id="rcu:8263309"/>
<evidence type="ECO:0000256" key="1">
    <source>
        <dbReference type="ARBA" id="ARBA00022884"/>
    </source>
</evidence>
<dbReference type="InterPro" id="IPR012677">
    <property type="entry name" value="Nucleotide-bd_a/b_plait_sf"/>
</dbReference>
<evidence type="ECO:0000256" key="2">
    <source>
        <dbReference type="PROSITE-ProRule" id="PRU00176"/>
    </source>
</evidence>